<evidence type="ECO:0000313" key="1">
    <source>
        <dbReference type="EMBL" id="KAF2266292.1"/>
    </source>
</evidence>
<reference evidence="2" key="1">
    <citation type="journal article" date="2020" name="Stud. Mycol.">
        <title>101 Dothideomycetes genomes: A test case for predicting lifestyles and emergence of pathogens.</title>
        <authorList>
            <person name="Haridas S."/>
            <person name="Albert R."/>
            <person name="Binder M."/>
            <person name="Bloem J."/>
            <person name="LaButti K."/>
            <person name="Salamov A."/>
            <person name="Andreopoulos B."/>
            <person name="Baker S."/>
            <person name="Barry K."/>
            <person name="Bills G."/>
            <person name="Bluhm B."/>
            <person name="Cannon C."/>
            <person name="Castanera R."/>
            <person name="Culley D."/>
            <person name="Daum C."/>
            <person name="Ezra D."/>
            <person name="Gonzalez J."/>
            <person name="Henrissat B."/>
            <person name="Kuo A."/>
            <person name="Liang C."/>
            <person name="Lipzen A."/>
            <person name="Lutzoni F."/>
            <person name="Magnuson J."/>
            <person name="Mondo S."/>
            <person name="Nolan M."/>
            <person name="Ohm R."/>
            <person name="Pangilinan J."/>
            <person name="Park H.-J."/>
            <person name="Ramirez L."/>
            <person name="Alfaro M."/>
            <person name="Sun H."/>
            <person name="Tritt A."/>
            <person name="Yoshinaga Y."/>
            <person name="Zwiers L.-H."/>
            <person name="Turgeon B."/>
            <person name="Goodwin S."/>
            <person name="Spatafora J."/>
            <person name="Crous P."/>
            <person name="Grigoriev I."/>
        </authorList>
    </citation>
    <scope>NUCLEOTIDE SEQUENCE [LARGE SCALE GENOMIC DNA]</scope>
    <source>
        <strain evidence="2">CBS 304.66</strain>
    </source>
</reference>
<gene>
    <name evidence="1" type="ORF">CC78DRAFT_615098</name>
</gene>
<sequence>MAASDSSETCGNISLHASCGVTEDDSLSVLGSRLPHAPDRTPAPIVRFPTEVALSGSRASVELHDTVLPGRDSGEFFFAIKHHVARNLIETMSKASKVFALHRRGKKGGLLDQIRKLMTLVCGPWDPVCSGVLERIQDPTEILYKRNSLLMLLATASCVASSWLDSFSRKLERGSRPSGPRLRVWSQAASCNFSPQ</sequence>
<proteinExistence type="predicted"/>
<dbReference type="AlphaFoldDB" id="A0A9P4N4X6"/>
<protein>
    <submittedName>
        <fullName evidence="1">Uncharacterized protein</fullName>
    </submittedName>
</protein>
<keyword evidence="2" id="KW-1185">Reference proteome</keyword>
<dbReference type="Proteomes" id="UP000800093">
    <property type="component" value="Unassembled WGS sequence"/>
</dbReference>
<organism evidence="1 2">
    <name type="scientific">Lojkania enalia</name>
    <dbReference type="NCBI Taxonomy" id="147567"/>
    <lineage>
        <taxon>Eukaryota</taxon>
        <taxon>Fungi</taxon>
        <taxon>Dikarya</taxon>
        <taxon>Ascomycota</taxon>
        <taxon>Pezizomycotina</taxon>
        <taxon>Dothideomycetes</taxon>
        <taxon>Pleosporomycetidae</taxon>
        <taxon>Pleosporales</taxon>
        <taxon>Pleosporales incertae sedis</taxon>
        <taxon>Lojkania</taxon>
    </lineage>
</organism>
<accession>A0A9P4N4X6</accession>
<comment type="caution">
    <text evidence="1">The sequence shown here is derived from an EMBL/GenBank/DDBJ whole genome shotgun (WGS) entry which is preliminary data.</text>
</comment>
<dbReference type="EMBL" id="ML986599">
    <property type="protein sequence ID" value="KAF2266292.1"/>
    <property type="molecule type" value="Genomic_DNA"/>
</dbReference>
<evidence type="ECO:0000313" key="2">
    <source>
        <dbReference type="Proteomes" id="UP000800093"/>
    </source>
</evidence>
<name>A0A9P4N4X6_9PLEO</name>